<feature type="compositionally biased region" description="Low complexity" evidence="1">
    <location>
        <begin position="135"/>
        <end position="144"/>
    </location>
</feature>
<comment type="caution">
    <text evidence="2">The sequence shown here is derived from an EMBL/GenBank/DDBJ whole genome shotgun (WGS) entry which is preliminary data.</text>
</comment>
<feature type="region of interest" description="Disordered" evidence="1">
    <location>
        <begin position="135"/>
        <end position="154"/>
    </location>
</feature>
<dbReference type="Proteomes" id="UP000784294">
    <property type="component" value="Unassembled WGS sequence"/>
</dbReference>
<name>A0A3S5BF29_9PLAT</name>
<feature type="region of interest" description="Disordered" evidence="1">
    <location>
        <begin position="88"/>
        <end position="114"/>
    </location>
</feature>
<feature type="non-terminal residue" evidence="2">
    <location>
        <position position="223"/>
    </location>
</feature>
<dbReference type="EMBL" id="CAAALY010053967">
    <property type="protein sequence ID" value="VEL21959.1"/>
    <property type="molecule type" value="Genomic_DNA"/>
</dbReference>
<sequence length="223" mass="23707">MQPIQDEFNKLAVSFYFHLVYEVVSNSLFGRGGHRPKTSSVRLHLHEPGVAPSLLRLLPSLSSSGLQSSRVQPTGYLLKPDIVRRAQGRRGGEVTTSPAPIYSSDHGEEAPDWTELSSPALSLHSNCTSVRESSCSSSLREPNPASSTASTIFGGSSGSRRHISLGLVGSLTSASPTVSLGSSCGGLATLTSERGEDESFGGSRQVVRVFGQSHAEELRLEVE</sequence>
<keyword evidence="3" id="KW-1185">Reference proteome</keyword>
<reference evidence="2" key="1">
    <citation type="submission" date="2018-11" db="EMBL/GenBank/DDBJ databases">
        <authorList>
            <consortium name="Pathogen Informatics"/>
        </authorList>
    </citation>
    <scope>NUCLEOTIDE SEQUENCE</scope>
</reference>
<feature type="compositionally biased region" description="Polar residues" evidence="1">
    <location>
        <begin position="145"/>
        <end position="154"/>
    </location>
</feature>
<evidence type="ECO:0000313" key="2">
    <source>
        <dbReference type="EMBL" id="VEL21959.1"/>
    </source>
</evidence>
<accession>A0A3S5BF29</accession>
<proteinExistence type="predicted"/>
<dbReference type="AlphaFoldDB" id="A0A3S5BF29"/>
<organism evidence="2 3">
    <name type="scientific">Protopolystoma xenopodis</name>
    <dbReference type="NCBI Taxonomy" id="117903"/>
    <lineage>
        <taxon>Eukaryota</taxon>
        <taxon>Metazoa</taxon>
        <taxon>Spiralia</taxon>
        <taxon>Lophotrochozoa</taxon>
        <taxon>Platyhelminthes</taxon>
        <taxon>Monogenea</taxon>
        <taxon>Polyopisthocotylea</taxon>
        <taxon>Polystomatidea</taxon>
        <taxon>Polystomatidae</taxon>
        <taxon>Protopolystoma</taxon>
    </lineage>
</organism>
<protein>
    <submittedName>
        <fullName evidence="2">Uncharacterized protein</fullName>
    </submittedName>
</protein>
<gene>
    <name evidence="2" type="ORF">PXEA_LOCUS15399</name>
</gene>
<evidence type="ECO:0000256" key="1">
    <source>
        <dbReference type="SAM" id="MobiDB-lite"/>
    </source>
</evidence>
<evidence type="ECO:0000313" key="3">
    <source>
        <dbReference type="Proteomes" id="UP000784294"/>
    </source>
</evidence>